<sequence>MKHKRRNECIQGLQSMCPYCMEPQLVHNLGEGHSGNKETSQANIRGVVPSQIGMLQQVKRLVVIETEELYKARKQKDANHQALRPPFVVSHLLAAASDSSQ</sequence>
<dbReference type="EMBL" id="JACBKZ010000005">
    <property type="protein sequence ID" value="KAF5949943.1"/>
    <property type="molecule type" value="Genomic_DNA"/>
</dbReference>
<keyword evidence="2" id="KW-1185">Reference proteome</keyword>
<accession>A0A7J7HAI0</accession>
<organism evidence="1 2">
    <name type="scientific">Camellia sinensis</name>
    <name type="common">Tea plant</name>
    <name type="synonym">Thea sinensis</name>
    <dbReference type="NCBI Taxonomy" id="4442"/>
    <lineage>
        <taxon>Eukaryota</taxon>
        <taxon>Viridiplantae</taxon>
        <taxon>Streptophyta</taxon>
        <taxon>Embryophyta</taxon>
        <taxon>Tracheophyta</taxon>
        <taxon>Spermatophyta</taxon>
        <taxon>Magnoliopsida</taxon>
        <taxon>eudicotyledons</taxon>
        <taxon>Gunneridae</taxon>
        <taxon>Pentapetalae</taxon>
        <taxon>asterids</taxon>
        <taxon>Ericales</taxon>
        <taxon>Theaceae</taxon>
        <taxon>Camellia</taxon>
    </lineage>
</organism>
<evidence type="ECO:0000313" key="2">
    <source>
        <dbReference type="Proteomes" id="UP000593564"/>
    </source>
</evidence>
<reference evidence="2" key="1">
    <citation type="journal article" date="2020" name="Nat. Commun.">
        <title>Genome assembly of wild tea tree DASZ reveals pedigree and selection history of tea varieties.</title>
        <authorList>
            <person name="Zhang W."/>
            <person name="Zhang Y."/>
            <person name="Qiu H."/>
            <person name="Guo Y."/>
            <person name="Wan H."/>
            <person name="Zhang X."/>
            <person name="Scossa F."/>
            <person name="Alseekh S."/>
            <person name="Zhang Q."/>
            <person name="Wang P."/>
            <person name="Xu L."/>
            <person name="Schmidt M.H."/>
            <person name="Jia X."/>
            <person name="Li D."/>
            <person name="Zhu A."/>
            <person name="Guo F."/>
            <person name="Chen W."/>
            <person name="Ni D."/>
            <person name="Usadel B."/>
            <person name="Fernie A.R."/>
            <person name="Wen W."/>
        </authorList>
    </citation>
    <scope>NUCLEOTIDE SEQUENCE [LARGE SCALE GENOMIC DNA]</scope>
    <source>
        <strain evidence="2">cv. G240</strain>
    </source>
</reference>
<dbReference type="AlphaFoldDB" id="A0A7J7HAI0"/>
<name>A0A7J7HAI0_CAMSI</name>
<proteinExistence type="predicted"/>
<gene>
    <name evidence="1" type="ORF">HYC85_011936</name>
</gene>
<comment type="caution">
    <text evidence="1">The sequence shown here is derived from an EMBL/GenBank/DDBJ whole genome shotgun (WGS) entry which is preliminary data.</text>
</comment>
<evidence type="ECO:0000313" key="1">
    <source>
        <dbReference type="EMBL" id="KAF5949943.1"/>
    </source>
</evidence>
<dbReference type="Proteomes" id="UP000593564">
    <property type="component" value="Unassembled WGS sequence"/>
</dbReference>
<reference evidence="1 2" key="2">
    <citation type="submission" date="2020-07" db="EMBL/GenBank/DDBJ databases">
        <title>Genome assembly of wild tea tree DASZ reveals pedigree and selection history of tea varieties.</title>
        <authorList>
            <person name="Zhang W."/>
        </authorList>
    </citation>
    <scope>NUCLEOTIDE SEQUENCE [LARGE SCALE GENOMIC DNA]</scope>
    <source>
        <strain evidence="2">cv. G240</strain>
        <tissue evidence="1">Leaf</tissue>
    </source>
</reference>
<protein>
    <submittedName>
        <fullName evidence="1">Uncharacterized protein</fullName>
    </submittedName>
</protein>